<dbReference type="Proteomes" id="UP001057520">
    <property type="component" value="Chromosome"/>
</dbReference>
<sequence>MDELSAFGELGARLGFLLHYADVAAMAGLYERLADLDMTPVRATAVVYVGLHEGCDQMALGRALGVNRARAMKVVDELEARGAVERRSGRDRRSNALHLTPAGAALRVRIEDATLKHDEVFFGALTVKERDDLRALLAKLRDAAPDVVERDLATTL</sequence>
<dbReference type="PRINTS" id="PR00598">
    <property type="entry name" value="HTHMARR"/>
</dbReference>
<proteinExistence type="predicted"/>
<evidence type="ECO:0000313" key="3">
    <source>
        <dbReference type="Proteomes" id="UP001057520"/>
    </source>
</evidence>
<dbReference type="InterPro" id="IPR039422">
    <property type="entry name" value="MarR/SlyA-like"/>
</dbReference>
<dbReference type="SUPFAM" id="SSF46785">
    <property type="entry name" value="Winged helix' DNA-binding domain"/>
    <property type="match status" value="1"/>
</dbReference>
<dbReference type="PROSITE" id="PS50995">
    <property type="entry name" value="HTH_MARR_2"/>
    <property type="match status" value="1"/>
</dbReference>
<reference evidence="2 3" key="1">
    <citation type="submission" date="2022-04" db="EMBL/GenBank/DDBJ databases">
        <title>Genome sequence of soybean root-associated Caulobacter segnis RL271.</title>
        <authorList>
            <person name="Longley R."/>
            <person name="Bonito G."/>
            <person name="Trigodet F."/>
            <person name="Crosson S."/>
            <person name="Fiebig A."/>
        </authorList>
    </citation>
    <scope>NUCLEOTIDE SEQUENCE [LARGE SCALE GENOMIC DNA]</scope>
    <source>
        <strain evidence="2 3">RL271</strain>
    </source>
</reference>
<evidence type="ECO:0000313" key="2">
    <source>
        <dbReference type="EMBL" id="USQ98228.1"/>
    </source>
</evidence>
<dbReference type="Pfam" id="PF12802">
    <property type="entry name" value="MarR_2"/>
    <property type="match status" value="1"/>
</dbReference>
<dbReference type="PANTHER" id="PTHR33164:SF57">
    <property type="entry name" value="MARR-FAMILY TRANSCRIPTIONAL REGULATOR"/>
    <property type="match status" value="1"/>
</dbReference>
<dbReference type="PANTHER" id="PTHR33164">
    <property type="entry name" value="TRANSCRIPTIONAL REGULATOR, MARR FAMILY"/>
    <property type="match status" value="1"/>
</dbReference>
<keyword evidence="3" id="KW-1185">Reference proteome</keyword>
<feature type="domain" description="HTH marR-type" evidence="1">
    <location>
        <begin position="11"/>
        <end position="142"/>
    </location>
</feature>
<dbReference type="InterPro" id="IPR036390">
    <property type="entry name" value="WH_DNA-bd_sf"/>
</dbReference>
<evidence type="ECO:0000259" key="1">
    <source>
        <dbReference type="PROSITE" id="PS50995"/>
    </source>
</evidence>
<name>A0ABY4ZZI1_9CAUL</name>
<protein>
    <submittedName>
        <fullName evidence="2">MarR family winged helix-turn-helix transcriptional regulator</fullName>
    </submittedName>
</protein>
<dbReference type="Gene3D" id="1.10.10.10">
    <property type="entry name" value="Winged helix-like DNA-binding domain superfamily/Winged helix DNA-binding domain"/>
    <property type="match status" value="1"/>
</dbReference>
<accession>A0ABY4ZZI1</accession>
<organism evidence="2 3">
    <name type="scientific">Caulobacter segnis</name>
    <dbReference type="NCBI Taxonomy" id="88688"/>
    <lineage>
        <taxon>Bacteria</taxon>
        <taxon>Pseudomonadati</taxon>
        <taxon>Pseudomonadota</taxon>
        <taxon>Alphaproteobacteria</taxon>
        <taxon>Caulobacterales</taxon>
        <taxon>Caulobacteraceae</taxon>
        <taxon>Caulobacter</taxon>
    </lineage>
</organism>
<dbReference type="EMBL" id="CP096040">
    <property type="protein sequence ID" value="USQ98228.1"/>
    <property type="molecule type" value="Genomic_DNA"/>
</dbReference>
<dbReference type="InterPro" id="IPR000835">
    <property type="entry name" value="HTH_MarR-typ"/>
</dbReference>
<dbReference type="InterPro" id="IPR036388">
    <property type="entry name" value="WH-like_DNA-bd_sf"/>
</dbReference>
<gene>
    <name evidence="2" type="ORF">MZV50_12105</name>
</gene>
<dbReference type="SMART" id="SM00347">
    <property type="entry name" value="HTH_MARR"/>
    <property type="match status" value="1"/>
</dbReference>